<dbReference type="EMBL" id="MOXJ01000022">
    <property type="protein sequence ID" value="PDO10008.1"/>
    <property type="molecule type" value="Genomic_DNA"/>
</dbReference>
<sequence>MVDRLPGPMRDITFKFYTDGSVVITDNATGRELQPSELSGPALQFFVDRRISYIKKKIFGFPEQTA</sequence>
<proteinExistence type="predicted"/>
<organism evidence="1 2">
    <name type="scientific">Candidatus Reconcilbacillus cellulovorans</name>
    <dbReference type="NCBI Taxonomy" id="1906605"/>
    <lineage>
        <taxon>Bacteria</taxon>
        <taxon>Bacillati</taxon>
        <taxon>Bacillota</taxon>
        <taxon>Bacilli</taxon>
        <taxon>Bacillales</taxon>
        <taxon>Paenibacillaceae</taxon>
        <taxon>Candidatus Reconcilbacillus</taxon>
    </lineage>
</organism>
<evidence type="ECO:0000313" key="2">
    <source>
        <dbReference type="Proteomes" id="UP000243688"/>
    </source>
</evidence>
<protein>
    <submittedName>
        <fullName evidence="1">Uncharacterized protein</fullName>
    </submittedName>
</protein>
<reference evidence="1 2" key="1">
    <citation type="submission" date="2016-12" db="EMBL/GenBank/DDBJ databases">
        <title>Candidatus Reconcilibacillus cellulovorans genome.</title>
        <authorList>
            <person name="Kolinko S."/>
            <person name="Wu Y.-W."/>
            <person name="Tachea F."/>
            <person name="Denzel E."/>
            <person name="Hiras J."/>
            <person name="Baecker N."/>
            <person name="Chan L.J."/>
            <person name="Eichorst S.A."/>
            <person name="Frey D."/>
            <person name="Adams P.D."/>
            <person name="Pray T."/>
            <person name="Tanjore D."/>
            <person name="Petzold C.J."/>
            <person name="Gladden J.M."/>
            <person name="Simmons B.A."/>
            <person name="Singer S.W."/>
        </authorList>
    </citation>
    <scope>NUCLEOTIDE SEQUENCE [LARGE SCALE GENOMIC DNA]</scope>
    <source>
        <strain evidence="1">JTherm</strain>
    </source>
</reference>
<gene>
    <name evidence="1" type="ORF">BLM47_09710</name>
</gene>
<evidence type="ECO:0000313" key="1">
    <source>
        <dbReference type="EMBL" id="PDO10008.1"/>
    </source>
</evidence>
<name>A0A2A6DY55_9BACL</name>
<accession>A0A2A6DY55</accession>
<comment type="caution">
    <text evidence="1">The sequence shown here is derived from an EMBL/GenBank/DDBJ whole genome shotgun (WGS) entry which is preliminary data.</text>
</comment>
<dbReference type="AlphaFoldDB" id="A0A2A6DY55"/>
<dbReference type="Proteomes" id="UP000243688">
    <property type="component" value="Unassembled WGS sequence"/>
</dbReference>